<dbReference type="EC" id="2.7.1.175" evidence="4"/>
<evidence type="ECO:0000256" key="7">
    <source>
        <dbReference type="ARBA" id="ARBA00022679"/>
    </source>
</evidence>
<evidence type="ECO:0000256" key="6">
    <source>
        <dbReference type="ARBA" id="ARBA00022600"/>
    </source>
</evidence>
<evidence type="ECO:0000256" key="10">
    <source>
        <dbReference type="ARBA" id="ARBA00022840"/>
    </source>
</evidence>
<evidence type="ECO:0000256" key="9">
    <source>
        <dbReference type="ARBA" id="ARBA00022777"/>
    </source>
</evidence>
<dbReference type="RefSeq" id="WP_189213486.1">
    <property type="nucleotide sequence ID" value="NZ_BMRB01000006.1"/>
</dbReference>
<evidence type="ECO:0000256" key="5">
    <source>
        <dbReference type="ARBA" id="ARBA00013882"/>
    </source>
</evidence>
<dbReference type="AlphaFoldDB" id="A0A918GRE8"/>
<evidence type="ECO:0000256" key="12">
    <source>
        <dbReference type="ARBA" id="ARBA00023277"/>
    </source>
</evidence>
<proteinExistence type="inferred from homology"/>
<dbReference type="InterPro" id="IPR040999">
    <property type="entry name" value="Mak_N_cap"/>
</dbReference>
<evidence type="ECO:0000256" key="3">
    <source>
        <dbReference type="ARBA" id="ARBA00011245"/>
    </source>
</evidence>
<comment type="catalytic activity">
    <reaction evidence="14">
        <text>D-maltose + ATP = alpha-maltose 1-phosphate + ADP + H(+)</text>
        <dbReference type="Rhea" id="RHEA:31915"/>
        <dbReference type="ChEBI" id="CHEBI:15378"/>
        <dbReference type="ChEBI" id="CHEBI:17306"/>
        <dbReference type="ChEBI" id="CHEBI:30616"/>
        <dbReference type="ChEBI" id="CHEBI:63576"/>
        <dbReference type="ChEBI" id="CHEBI:456216"/>
        <dbReference type="EC" id="2.7.1.175"/>
    </reaction>
</comment>
<evidence type="ECO:0000256" key="2">
    <source>
        <dbReference type="ARBA" id="ARBA00006219"/>
    </source>
</evidence>
<keyword evidence="8" id="KW-0547">Nucleotide-binding</keyword>
<dbReference type="GO" id="GO:0016301">
    <property type="term" value="F:kinase activity"/>
    <property type="evidence" value="ECO:0007669"/>
    <property type="project" value="UniProtKB-KW"/>
</dbReference>
<evidence type="ECO:0000313" key="16">
    <source>
        <dbReference type="EMBL" id="GGS52795.1"/>
    </source>
</evidence>
<evidence type="ECO:0000256" key="4">
    <source>
        <dbReference type="ARBA" id="ARBA00011962"/>
    </source>
</evidence>
<protein>
    <recommendedName>
        <fullName evidence="5">Maltokinase</fullName>
        <ecNumber evidence="4">2.7.1.175</ecNumber>
    </recommendedName>
    <alternativeName>
        <fullName evidence="13">Maltose-1-phosphate synthase</fullName>
    </alternativeName>
</protein>
<dbReference type="InterPro" id="IPR011009">
    <property type="entry name" value="Kinase-like_dom_sf"/>
</dbReference>
<keyword evidence="9" id="KW-0418">Kinase</keyword>
<comment type="subunit">
    <text evidence="3">Monomer.</text>
</comment>
<evidence type="ECO:0000256" key="8">
    <source>
        <dbReference type="ARBA" id="ARBA00022741"/>
    </source>
</evidence>
<keyword evidence="7" id="KW-0808">Transferase</keyword>
<dbReference type="Gene3D" id="3.90.1200.10">
    <property type="match status" value="1"/>
</dbReference>
<organism evidence="16 17">
    <name type="scientific">Actinokineospora fastidiosa</name>
    <dbReference type="NCBI Taxonomy" id="1816"/>
    <lineage>
        <taxon>Bacteria</taxon>
        <taxon>Bacillati</taxon>
        <taxon>Actinomycetota</taxon>
        <taxon>Actinomycetes</taxon>
        <taxon>Pseudonocardiales</taxon>
        <taxon>Pseudonocardiaceae</taxon>
        <taxon>Actinokineospora</taxon>
    </lineage>
</organism>
<dbReference type="Pfam" id="PF18085">
    <property type="entry name" value="Mak_N_cap"/>
    <property type="match status" value="1"/>
</dbReference>
<gene>
    <name evidence="16" type="ORF">GCM10010171_54850</name>
</gene>
<keyword evidence="6" id="KW-0321">Glycogen metabolism</keyword>
<feature type="domain" description="Maltokinase N-terminal cap" evidence="15">
    <location>
        <begin position="19"/>
        <end position="101"/>
    </location>
</feature>
<accession>A0A918GRE8</accession>
<dbReference type="SUPFAM" id="SSF56112">
    <property type="entry name" value="Protein kinase-like (PK-like)"/>
    <property type="match status" value="1"/>
</dbReference>
<dbReference type="EMBL" id="BMRB01000006">
    <property type="protein sequence ID" value="GGS52795.1"/>
    <property type="molecule type" value="Genomic_DNA"/>
</dbReference>
<keyword evidence="12" id="KW-0119">Carbohydrate metabolism</keyword>
<dbReference type="GO" id="GO:0005524">
    <property type="term" value="F:ATP binding"/>
    <property type="evidence" value="ECO:0007669"/>
    <property type="project" value="UniProtKB-KW"/>
</dbReference>
<sequence length="449" mass="48739">MTTRPRHVVAALADDLAEWLPRQRWYAAKGSRPARIDVRAAAQLGAGDPALIQALVDVTAEGSGTEPYQLLIGLRSELPEHLAHAGIGRVGGDYAYEATQDPELMALLLDLMAAGRETEGISWQPEPGIRLVTGLRARPIGVEQSNTSIIFGYHYILKLFRRPTPGPNRDVELHRALFRAGSEQVAEPVAEVRWDGLVLGFAQRYLADSVEGWAAATASVRDLLAEGDLFAAEVGGDFAGEAGRLGEALATVHLDLARVLGAERMPADAVGAAVDELHARLDRALARVPELGEHEPMVRAAFDALRGLDGVDVQQVHGDLHLGQTLRTTTGWVLIDFEGEPAASPADRLRTRSPLRDVAGMLRSFDYAALHLLAGTEPDRQQLTRALEWADRNREAFCDGYAAVAGDPREQSALLRALELDKAVYEVVYEAGHRPDWLDIPLAALRRAG</sequence>
<reference evidence="16" key="2">
    <citation type="submission" date="2020-09" db="EMBL/GenBank/DDBJ databases">
        <authorList>
            <person name="Sun Q."/>
            <person name="Ohkuma M."/>
        </authorList>
    </citation>
    <scope>NUCLEOTIDE SEQUENCE</scope>
    <source>
        <strain evidence="16">JCM 3276</strain>
    </source>
</reference>
<reference evidence="16" key="1">
    <citation type="journal article" date="2014" name="Int. J. Syst. Evol. Microbiol.">
        <title>Complete genome sequence of Corynebacterium casei LMG S-19264T (=DSM 44701T), isolated from a smear-ripened cheese.</title>
        <authorList>
            <consortium name="US DOE Joint Genome Institute (JGI-PGF)"/>
            <person name="Walter F."/>
            <person name="Albersmeier A."/>
            <person name="Kalinowski J."/>
            <person name="Ruckert C."/>
        </authorList>
    </citation>
    <scope>NUCLEOTIDE SEQUENCE</scope>
    <source>
        <strain evidence="16">JCM 3276</strain>
    </source>
</reference>
<evidence type="ECO:0000256" key="13">
    <source>
        <dbReference type="ARBA" id="ARBA00031251"/>
    </source>
</evidence>
<keyword evidence="17" id="KW-1185">Reference proteome</keyword>
<keyword evidence="11" id="KW-0320">Glycogen biosynthesis</keyword>
<evidence type="ECO:0000256" key="11">
    <source>
        <dbReference type="ARBA" id="ARBA00023056"/>
    </source>
</evidence>
<dbReference type="GO" id="GO:0005978">
    <property type="term" value="P:glycogen biosynthetic process"/>
    <property type="evidence" value="ECO:0007669"/>
    <property type="project" value="UniProtKB-KW"/>
</dbReference>
<comment type="caution">
    <text evidence="16">The sequence shown here is derived from an EMBL/GenBank/DDBJ whole genome shotgun (WGS) entry which is preliminary data.</text>
</comment>
<evidence type="ECO:0000313" key="17">
    <source>
        <dbReference type="Proteomes" id="UP000660680"/>
    </source>
</evidence>
<keyword evidence="10" id="KW-0067">ATP-binding</keyword>
<name>A0A918GRE8_9PSEU</name>
<dbReference type="Proteomes" id="UP000660680">
    <property type="component" value="Unassembled WGS sequence"/>
</dbReference>
<comment type="pathway">
    <text evidence="1">Glycan biosynthesis; glycogen biosynthesis.</text>
</comment>
<evidence type="ECO:0000256" key="14">
    <source>
        <dbReference type="ARBA" id="ARBA00049067"/>
    </source>
</evidence>
<comment type="similarity">
    <text evidence="2">Belongs to the aminoglycoside phosphotransferase family.</text>
</comment>
<evidence type="ECO:0000256" key="1">
    <source>
        <dbReference type="ARBA" id="ARBA00004964"/>
    </source>
</evidence>
<evidence type="ECO:0000259" key="15">
    <source>
        <dbReference type="Pfam" id="PF18085"/>
    </source>
</evidence>